<dbReference type="OrthoDB" id="9810477at2"/>
<evidence type="ECO:0000259" key="2">
    <source>
        <dbReference type="Pfam" id="PF08239"/>
    </source>
</evidence>
<dbReference type="Gene3D" id="2.30.30.40">
    <property type="entry name" value="SH3 Domains"/>
    <property type="match status" value="1"/>
</dbReference>
<dbReference type="SUPFAM" id="SSF51261">
    <property type="entry name" value="Duplicated hybrid motif"/>
    <property type="match status" value="1"/>
</dbReference>
<dbReference type="Gene3D" id="2.70.70.10">
    <property type="entry name" value="Glucose Permease (Domain IIA)"/>
    <property type="match status" value="1"/>
</dbReference>
<protein>
    <submittedName>
        <fullName evidence="3">Peptidase M23</fullName>
    </submittedName>
</protein>
<name>A0A1X9YYL3_9BACT</name>
<proteinExistence type="predicted"/>
<dbReference type="GO" id="GO:0004222">
    <property type="term" value="F:metalloendopeptidase activity"/>
    <property type="evidence" value="ECO:0007669"/>
    <property type="project" value="TreeGrafter"/>
</dbReference>
<dbReference type="Pfam" id="PF01551">
    <property type="entry name" value="Peptidase_M23"/>
    <property type="match status" value="1"/>
</dbReference>
<dbReference type="STRING" id="709015.GCA_000472485_02258"/>
<dbReference type="InterPro" id="IPR016047">
    <property type="entry name" value="M23ase_b-sheet_dom"/>
</dbReference>
<dbReference type="Pfam" id="PF08239">
    <property type="entry name" value="SH3_3"/>
    <property type="match status" value="1"/>
</dbReference>
<keyword evidence="4" id="KW-1185">Reference proteome</keyword>
<feature type="domain" description="SH3b" evidence="2">
    <location>
        <begin position="301"/>
        <end position="351"/>
    </location>
</feature>
<dbReference type="PANTHER" id="PTHR21666:SF268">
    <property type="entry name" value="PEPTIDASE M23 DOMAIN-CONTAINING PROTEIN"/>
    <property type="match status" value="1"/>
</dbReference>
<reference evidence="4" key="1">
    <citation type="submission" date="2017-05" db="EMBL/GenBank/DDBJ databases">
        <authorList>
            <person name="Ray J."/>
            <person name="Price M."/>
            <person name="Deutschbauer A."/>
        </authorList>
    </citation>
    <scope>NUCLEOTIDE SEQUENCE [LARGE SCALE GENOMIC DNA]</scope>
    <source>
        <strain evidence="4">DSM 19842</strain>
    </source>
</reference>
<dbReference type="EMBL" id="CP021235">
    <property type="protein sequence ID" value="ARS37824.1"/>
    <property type="molecule type" value="Genomic_DNA"/>
</dbReference>
<dbReference type="Proteomes" id="UP000266292">
    <property type="component" value="Chromosome"/>
</dbReference>
<evidence type="ECO:0000259" key="1">
    <source>
        <dbReference type="Pfam" id="PF01551"/>
    </source>
</evidence>
<gene>
    <name evidence="3" type="ORF">CA264_11190</name>
</gene>
<dbReference type="AlphaFoldDB" id="A0A1X9YYL3"/>
<dbReference type="InterPro" id="IPR011055">
    <property type="entry name" value="Dup_hybrid_motif"/>
</dbReference>
<feature type="domain" description="M23ase beta-sheet core" evidence="1">
    <location>
        <begin position="172"/>
        <end position="265"/>
    </location>
</feature>
<evidence type="ECO:0000313" key="4">
    <source>
        <dbReference type="Proteomes" id="UP000266292"/>
    </source>
</evidence>
<dbReference type="InterPro" id="IPR050570">
    <property type="entry name" value="Cell_wall_metabolism_enzyme"/>
</dbReference>
<dbReference type="InterPro" id="IPR003646">
    <property type="entry name" value="SH3-like_bac-type"/>
</dbReference>
<organism evidence="3 4">
    <name type="scientific">Pontibacter actiniarum</name>
    <dbReference type="NCBI Taxonomy" id="323450"/>
    <lineage>
        <taxon>Bacteria</taxon>
        <taxon>Pseudomonadati</taxon>
        <taxon>Bacteroidota</taxon>
        <taxon>Cytophagia</taxon>
        <taxon>Cytophagales</taxon>
        <taxon>Hymenobacteraceae</taxon>
        <taxon>Pontibacter</taxon>
    </lineage>
</organism>
<dbReference type="PANTHER" id="PTHR21666">
    <property type="entry name" value="PEPTIDASE-RELATED"/>
    <property type="match status" value="1"/>
</dbReference>
<sequence>MFKSQTPHEKYAAKLKDANLDETALGKEWLQAGQEALQDSITVTLPFKETGYFSAAQPRALGYRINAQRGQRLIVSLEVKAREQLQVFMDLFEDQNGQPNPVAAADSTAAALVYEVAEDQPHILRVQPELLRSAAYTLTIQAEPTLAFPVEGKSSRNVASIWGDPRDAGARRHEGIDVFASRGTPALAATAGIVRRVSTTPRGGKVVWLSDTERGQSLYYAHLDSQLVQAGQRVQPGDTLGLIGNTGNAKTTKPHLHFGIYRYGRGATNPYPYVHRSTAPVPAVTVDTGLVGSWVRISRKAANVRLQPSTTSPVYRSLPRHTPLKVTGATSSWYRVALPDGAEAYVANAVVEPADKPVKHQKLSAATALLDEAHPRAAAKASLPAGSGVAVLGSFRGFELVRQENGVLGWINPHLQAGLRQ</sequence>
<accession>A0A1X9YYL3</accession>
<dbReference type="KEGG" id="pact:CA264_11190"/>
<dbReference type="CDD" id="cd12797">
    <property type="entry name" value="M23_peptidase"/>
    <property type="match status" value="1"/>
</dbReference>
<evidence type="ECO:0000313" key="3">
    <source>
        <dbReference type="EMBL" id="ARS37824.1"/>
    </source>
</evidence>